<protein>
    <submittedName>
        <fullName evidence="1">Uncharacterized protein</fullName>
    </submittedName>
</protein>
<name>A0ABP7TQ77_9BURK</name>
<gene>
    <name evidence="1" type="ORF">GCM10022212_29750</name>
</gene>
<evidence type="ECO:0000313" key="2">
    <source>
        <dbReference type="Proteomes" id="UP001501353"/>
    </source>
</evidence>
<dbReference type="EMBL" id="BAAAZE010000012">
    <property type="protein sequence ID" value="GAA4029599.1"/>
    <property type="molecule type" value="Genomic_DNA"/>
</dbReference>
<evidence type="ECO:0000313" key="1">
    <source>
        <dbReference type="EMBL" id="GAA4029599.1"/>
    </source>
</evidence>
<proteinExistence type="predicted"/>
<sequence>MLAAHVKKAAVRSINMKKYRMLFVGPTFLILANVLLTASANAETLIQVQHVRLVGEFMPAGMKEQLEDSAKLCAEMGKTLQKPPPGDKLFESIDDAYFAPGATTIYKQIKVYMLTADCKMKRDDKLEILSITSLGVCRSTPWNMRSVGYCDVDISSISRLPDKKFGRNSAVLNGESTVILGYPCTFLNIDLMASSRSCVIRTGAFSNVTNMYDFKIGVELKRDFSIGDGAGKNFHSSEATEIHTNIMVPLFTLFPQLSGKYKVFSSQLPNRD</sequence>
<comment type="caution">
    <text evidence="1">The sequence shown here is derived from an EMBL/GenBank/DDBJ whole genome shotgun (WGS) entry which is preliminary data.</text>
</comment>
<dbReference type="Proteomes" id="UP001501353">
    <property type="component" value="Unassembled WGS sequence"/>
</dbReference>
<accession>A0ABP7TQ77</accession>
<organism evidence="1 2">
    <name type="scientific">Actimicrobium antarcticum</name>
    <dbReference type="NCBI Taxonomy" id="1051899"/>
    <lineage>
        <taxon>Bacteria</taxon>
        <taxon>Pseudomonadati</taxon>
        <taxon>Pseudomonadota</taxon>
        <taxon>Betaproteobacteria</taxon>
        <taxon>Burkholderiales</taxon>
        <taxon>Oxalobacteraceae</taxon>
        <taxon>Actimicrobium</taxon>
    </lineage>
</organism>
<keyword evidence="2" id="KW-1185">Reference proteome</keyword>
<reference evidence="2" key="1">
    <citation type="journal article" date="2019" name="Int. J. Syst. Evol. Microbiol.">
        <title>The Global Catalogue of Microorganisms (GCM) 10K type strain sequencing project: providing services to taxonomists for standard genome sequencing and annotation.</title>
        <authorList>
            <consortium name="The Broad Institute Genomics Platform"/>
            <consortium name="The Broad Institute Genome Sequencing Center for Infectious Disease"/>
            <person name="Wu L."/>
            <person name="Ma J."/>
        </authorList>
    </citation>
    <scope>NUCLEOTIDE SEQUENCE [LARGE SCALE GENOMIC DNA]</scope>
    <source>
        <strain evidence="2">JCM 16673</strain>
    </source>
</reference>